<dbReference type="InterPro" id="IPR018946">
    <property type="entry name" value="PhoD-like_MPP"/>
</dbReference>
<keyword evidence="6" id="KW-1185">Reference proteome</keyword>
<feature type="domain" description="PhoD-like phosphatase metallophosphatase" evidence="3">
    <location>
        <begin position="172"/>
        <end position="456"/>
    </location>
</feature>
<evidence type="ECO:0000313" key="5">
    <source>
        <dbReference type="EMBL" id="QEI04506.1"/>
    </source>
</evidence>
<dbReference type="InterPro" id="IPR029052">
    <property type="entry name" value="Metallo-depent_PP-like"/>
</dbReference>
<dbReference type="PROSITE" id="PS51257">
    <property type="entry name" value="PROKAR_LIPOPROTEIN"/>
    <property type="match status" value="1"/>
</dbReference>
<evidence type="ECO:0000259" key="4">
    <source>
        <dbReference type="Pfam" id="PF16655"/>
    </source>
</evidence>
<gene>
    <name evidence="5" type="ORF">FXN63_00670</name>
</gene>
<feature type="compositionally biased region" description="Polar residues" evidence="1">
    <location>
        <begin position="293"/>
        <end position="306"/>
    </location>
</feature>
<keyword evidence="2" id="KW-0732">Signal</keyword>
<dbReference type="Pfam" id="PF09423">
    <property type="entry name" value="PhoD"/>
    <property type="match status" value="2"/>
</dbReference>
<dbReference type="Pfam" id="PF16655">
    <property type="entry name" value="PhoD_N"/>
    <property type="match status" value="1"/>
</dbReference>
<evidence type="ECO:0000313" key="6">
    <source>
        <dbReference type="Proteomes" id="UP000325161"/>
    </source>
</evidence>
<organism evidence="5 6">
    <name type="scientific">Pigmentiphaga aceris</name>
    <dbReference type="NCBI Taxonomy" id="1940612"/>
    <lineage>
        <taxon>Bacteria</taxon>
        <taxon>Pseudomonadati</taxon>
        <taxon>Pseudomonadota</taxon>
        <taxon>Betaproteobacteria</taxon>
        <taxon>Burkholderiales</taxon>
        <taxon>Alcaligenaceae</taxon>
        <taxon>Pigmentiphaga</taxon>
    </lineage>
</organism>
<dbReference type="RefSeq" id="WP_148811872.1">
    <property type="nucleotide sequence ID" value="NZ_CP043046.1"/>
</dbReference>
<feature type="domain" description="Phospholipase D N-terminal" evidence="4">
    <location>
        <begin position="53"/>
        <end position="159"/>
    </location>
</feature>
<dbReference type="Gene3D" id="2.60.40.380">
    <property type="entry name" value="Purple acid phosphatase-like, N-terminal"/>
    <property type="match status" value="1"/>
</dbReference>
<name>A0A5C0AS69_9BURK</name>
<feature type="domain" description="PhoD-like phosphatase metallophosphatase" evidence="3">
    <location>
        <begin position="579"/>
        <end position="673"/>
    </location>
</feature>
<dbReference type="InterPro" id="IPR038607">
    <property type="entry name" value="PhoD-like_sf"/>
</dbReference>
<evidence type="ECO:0000259" key="3">
    <source>
        <dbReference type="Pfam" id="PF09423"/>
    </source>
</evidence>
<evidence type="ECO:0000256" key="1">
    <source>
        <dbReference type="SAM" id="MobiDB-lite"/>
    </source>
</evidence>
<dbReference type="Gene3D" id="3.60.21.70">
    <property type="entry name" value="PhoD-like phosphatase"/>
    <property type="match status" value="1"/>
</dbReference>
<dbReference type="PANTHER" id="PTHR43606:SF2">
    <property type="entry name" value="ALKALINE PHOSPHATASE FAMILY PROTEIN (AFU_ORTHOLOGUE AFUA_5G03860)"/>
    <property type="match status" value="1"/>
</dbReference>
<feature type="chain" id="PRO_5022769914" evidence="2">
    <location>
        <begin position="24"/>
        <end position="840"/>
    </location>
</feature>
<accession>A0A5C0AS69</accession>
<feature type="signal peptide" evidence="2">
    <location>
        <begin position="1"/>
        <end position="23"/>
    </location>
</feature>
<dbReference type="InterPro" id="IPR052900">
    <property type="entry name" value="Phospholipid_Metab_Enz"/>
</dbReference>
<protein>
    <submittedName>
        <fullName evidence="5">Phosphodiesterase</fullName>
    </submittedName>
</protein>
<reference evidence="5 6" key="1">
    <citation type="submission" date="2019-08" db="EMBL/GenBank/DDBJ databases">
        <title>Amphibian skin-associated Pigmentiphaga: genome sequence and occurrence across geography and hosts.</title>
        <authorList>
            <person name="Bletz M.C."/>
            <person name="Bunk B."/>
            <person name="Sproeer C."/>
            <person name="Biwer P."/>
            <person name="Reiter S."/>
            <person name="Rabemananjara F.C.E."/>
            <person name="Schulz S."/>
            <person name="Overmann J."/>
            <person name="Vences M."/>
        </authorList>
    </citation>
    <scope>NUCLEOTIDE SEQUENCE [LARGE SCALE GENOMIC DNA]</scope>
    <source>
        <strain evidence="5 6">Mada1488</strain>
    </source>
</reference>
<dbReference type="SUPFAM" id="SSF56300">
    <property type="entry name" value="Metallo-dependent phosphatases"/>
    <property type="match status" value="1"/>
</dbReference>
<dbReference type="OrthoDB" id="327733at2"/>
<dbReference type="CDD" id="cd07389">
    <property type="entry name" value="MPP_PhoD"/>
    <property type="match status" value="1"/>
</dbReference>
<dbReference type="InterPro" id="IPR032093">
    <property type="entry name" value="PhoD_N"/>
</dbReference>
<dbReference type="KEGG" id="pacr:FXN63_00670"/>
<evidence type="ECO:0000256" key="2">
    <source>
        <dbReference type="SAM" id="SignalP"/>
    </source>
</evidence>
<proteinExistence type="predicted"/>
<dbReference type="EMBL" id="CP043046">
    <property type="protein sequence ID" value="QEI04506.1"/>
    <property type="molecule type" value="Genomic_DNA"/>
</dbReference>
<feature type="region of interest" description="Disordered" evidence="1">
    <location>
        <begin position="292"/>
        <end position="315"/>
    </location>
</feature>
<sequence>MDRRKFLKVGGFLTASVATLGLAGCGGGDDDTPIAPPESNPLATGANWKFPQSVASGDPSSGGILLWTRVVPSTADDVRSDAAGKDFSIKLRVTATDNASLLGSNTALNGTLAVDATIPVFARYDHTIRHKVSGLESGKTYFYQFVAGDARSKVGRFKTAPATDAAVSQLRFAFASCQDWSINHWAAYEYMAANEALDFVVHLGDYIYETVGEAFQTGQVEARHTTLVLPDGVFKQGTSGAKYASTLADYRYLYKMYRSDSRLQAVHERFAFIATWDDHEFTDDAWQDAETYDNGSFSATTGGDNTRQPQRRRSASQAWFEFMPADISFDETASGIDNIRIYRELRFGTLAHLVMTDERLYRSDHMVPEAATNPATGTQLGSVGSRYMVPEATLYGAEAQRIAAATAAGVDPLTRVSMLGNTQRQWWQRTMQASPATWKLWGNEVSLMRMGLDGTTAVGTLLALNSITTVATNIGTASAATGGNVPAASVIVAAVTSGATQAIGGAAATAVATADATGGNLVTAGTSAGLSASQAALAAAAYTAAKAATGATAQAAAAAQQIAFGFIKPDIIAKQGASSFVVASGMQAALTPFFAKFLLNADQWDGYDAERRALMATLKSNNVRNVVALTGDIHSFFAGTVNDDFKATGGGTPVMVDLVTAGISSDSFYSYLASAVGELSSALGTLVFQTLSIPLPGGLGTLSLRINLLDFTMGKTLASVDELAEQLRVRLRGELSIKGVPAAQLDATTNTVLAGLKATPDFSVTLFGLAQQLSGLNNNPWMKHLNTDAQGYAVVTLTADKLVCDFKQVNRLVDGKAPTDVIARVRTATVARDQAAVTMS</sequence>
<dbReference type="Proteomes" id="UP000325161">
    <property type="component" value="Chromosome"/>
</dbReference>
<dbReference type="PANTHER" id="PTHR43606">
    <property type="entry name" value="PHOSPHATASE, PUTATIVE (AFU_ORTHOLOGUE AFUA_6G08710)-RELATED"/>
    <property type="match status" value="1"/>
</dbReference>
<dbReference type="AlphaFoldDB" id="A0A5C0AS69"/>